<name>A0A562T2J9_CHIJA</name>
<protein>
    <submittedName>
        <fullName evidence="1">Uncharacterized protein</fullName>
    </submittedName>
</protein>
<comment type="caution">
    <text evidence="1">The sequence shown here is derived from an EMBL/GenBank/DDBJ whole genome shotgun (WGS) entry which is preliminary data.</text>
</comment>
<dbReference type="EMBL" id="VLLG01000003">
    <property type="protein sequence ID" value="TWI87875.1"/>
    <property type="molecule type" value="Genomic_DNA"/>
</dbReference>
<proteinExistence type="predicted"/>
<gene>
    <name evidence="1" type="ORF">LX66_1949</name>
</gene>
<dbReference type="RefSeq" id="WP_145712408.1">
    <property type="nucleotide sequence ID" value="NZ_BAAAFY010000001.1"/>
</dbReference>
<dbReference type="Proteomes" id="UP000316778">
    <property type="component" value="Unassembled WGS sequence"/>
</dbReference>
<reference evidence="1 2" key="1">
    <citation type="journal article" date="2013" name="Stand. Genomic Sci.">
        <title>Genomic Encyclopedia of Type Strains, Phase I: The one thousand microbial genomes (KMG-I) project.</title>
        <authorList>
            <person name="Kyrpides N.C."/>
            <person name="Woyke T."/>
            <person name="Eisen J.A."/>
            <person name="Garrity G."/>
            <person name="Lilburn T.G."/>
            <person name="Beck B.J."/>
            <person name="Whitman W.B."/>
            <person name="Hugenholtz P."/>
            <person name="Klenk H.P."/>
        </authorList>
    </citation>
    <scope>NUCLEOTIDE SEQUENCE [LARGE SCALE GENOMIC DNA]</scope>
    <source>
        <strain evidence="1 2">DSM 13484</strain>
    </source>
</reference>
<sequence>MSKPVSPPVFKELHTRVHELPENFKDFVQSECKWTANWYACYLQCPEQCSREDIMTMLKIATDLAQDLLALTTRCKKALSIPKSHSHETE</sequence>
<evidence type="ECO:0000313" key="1">
    <source>
        <dbReference type="EMBL" id="TWI87875.1"/>
    </source>
</evidence>
<keyword evidence="2" id="KW-1185">Reference proteome</keyword>
<evidence type="ECO:0000313" key="2">
    <source>
        <dbReference type="Proteomes" id="UP000316778"/>
    </source>
</evidence>
<dbReference type="AlphaFoldDB" id="A0A562T2J9"/>
<dbReference type="OrthoDB" id="9933115at2"/>
<organism evidence="1 2">
    <name type="scientific">Chitinophaga japonensis</name>
    <name type="common">Flexibacter japonensis</name>
    <dbReference type="NCBI Taxonomy" id="104662"/>
    <lineage>
        <taxon>Bacteria</taxon>
        <taxon>Pseudomonadati</taxon>
        <taxon>Bacteroidota</taxon>
        <taxon>Chitinophagia</taxon>
        <taxon>Chitinophagales</taxon>
        <taxon>Chitinophagaceae</taxon>
        <taxon>Chitinophaga</taxon>
    </lineage>
</organism>
<accession>A0A562T2J9</accession>